<comment type="caution">
    <text evidence="4">The sequence shown here is derived from an EMBL/GenBank/DDBJ whole genome shotgun (WGS) entry which is preliminary data.</text>
</comment>
<dbReference type="CDD" id="cd04301">
    <property type="entry name" value="NAT_SF"/>
    <property type="match status" value="1"/>
</dbReference>
<name>A0A4S3M3N4_9FLAO</name>
<dbReference type="SUPFAM" id="SSF56317">
    <property type="entry name" value="Carbon-nitrogen hydrolase"/>
    <property type="match status" value="1"/>
</dbReference>
<reference evidence="4 5" key="1">
    <citation type="submission" date="2019-04" db="EMBL/GenBank/DDBJ databases">
        <title>Draft genome sequence of Robertkochia marina CC-AMO-30D.</title>
        <authorList>
            <person name="Hameed A."/>
            <person name="Lin S.-Y."/>
            <person name="Shahina M."/>
            <person name="Lai W.-A."/>
            <person name="Young C.-C."/>
        </authorList>
    </citation>
    <scope>NUCLEOTIDE SEQUENCE [LARGE SCALE GENOMIC DNA]</scope>
    <source>
        <strain evidence="4 5">CC-AMO-30D</strain>
    </source>
</reference>
<organism evidence="4 5">
    <name type="scientific">Robertkochia marina</name>
    <dbReference type="NCBI Taxonomy" id="1227945"/>
    <lineage>
        <taxon>Bacteria</taxon>
        <taxon>Pseudomonadati</taxon>
        <taxon>Bacteroidota</taxon>
        <taxon>Flavobacteriia</taxon>
        <taxon>Flavobacteriales</taxon>
        <taxon>Flavobacteriaceae</taxon>
        <taxon>Robertkochia</taxon>
    </lineage>
</organism>
<evidence type="ECO:0000313" key="5">
    <source>
        <dbReference type="Proteomes" id="UP000305939"/>
    </source>
</evidence>
<dbReference type="Proteomes" id="UP000305939">
    <property type="component" value="Unassembled WGS sequence"/>
</dbReference>
<dbReference type="GO" id="GO:0016747">
    <property type="term" value="F:acyltransferase activity, transferring groups other than amino-acyl groups"/>
    <property type="evidence" value="ECO:0007669"/>
    <property type="project" value="InterPro"/>
</dbReference>
<dbReference type="Pfam" id="PF00583">
    <property type="entry name" value="Acetyltransf_1"/>
    <property type="match status" value="1"/>
</dbReference>
<gene>
    <name evidence="4" type="ORF">E7Z59_05035</name>
</gene>
<dbReference type="EMBL" id="SSMC01000001">
    <property type="protein sequence ID" value="THD69693.1"/>
    <property type="molecule type" value="Genomic_DNA"/>
</dbReference>
<dbReference type="PROSITE" id="PS01227">
    <property type="entry name" value="UPF0012"/>
    <property type="match status" value="1"/>
</dbReference>
<dbReference type="PANTHER" id="PTHR23088">
    <property type="entry name" value="NITRILASE-RELATED"/>
    <property type="match status" value="1"/>
</dbReference>
<dbReference type="AlphaFoldDB" id="A0A4S3M3N4"/>
<dbReference type="OrthoDB" id="9811121at2"/>
<dbReference type="PROSITE" id="PS50263">
    <property type="entry name" value="CN_HYDROLASE"/>
    <property type="match status" value="1"/>
</dbReference>
<comment type="similarity">
    <text evidence="1">Belongs to the carbon-nitrogen hydrolase superfamily. NIT1/NIT2 family.</text>
</comment>
<feature type="domain" description="CN hydrolase" evidence="2">
    <location>
        <begin position="226"/>
        <end position="483"/>
    </location>
</feature>
<dbReference type="InterPro" id="IPR003010">
    <property type="entry name" value="C-N_Hydrolase"/>
</dbReference>
<dbReference type="CDD" id="cd07574">
    <property type="entry name" value="nitrilase_Rim1_like"/>
    <property type="match status" value="1"/>
</dbReference>
<dbReference type="InterPro" id="IPR036526">
    <property type="entry name" value="C-N_Hydrolase_sf"/>
</dbReference>
<proteinExistence type="inferred from homology"/>
<dbReference type="InterPro" id="IPR016181">
    <property type="entry name" value="Acyl_CoA_acyltransferase"/>
</dbReference>
<dbReference type="Gene3D" id="3.40.630.30">
    <property type="match status" value="1"/>
</dbReference>
<protein>
    <submittedName>
        <fullName evidence="4">GNAT family N-acetyltransferase</fullName>
    </submittedName>
</protein>
<dbReference type="Pfam" id="PF00795">
    <property type="entry name" value="CN_hydrolase"/>
    <property type="match status" value="1"/>
</dbReference>
<accession>A0A4S3M3N4</accession>
<dbReference type="InterPro" id="IPR000182">
    <property type="entry name" value="GNAT_dom"/>
</dbReference>
<evidence type="ECO:0000313" key="4">
    <source>
        <dbReference type="EMBL" id="THD69693.1"/>
    </source>
</evidence>
<dbReference type="InterPro" id="IPR001110">
    <property type="entry name" value="UPF0012_CS"/>
</dbReference>
<dbReference type="SUPFAM" id="SSF55729">
    <property type="entry name" value="Acyl-CoA N-acyltransferases (Nat)"/>
    <property type="match status" value="1"/>
</dbReference>
<evidence type="ECO:0000259" key="3">
    <source>
        <dbReference type="PROSITE" id="PS51186"/>
    </source>
</evidence>
<keyword evidence="5" id="KW-1185">Reference proteome</keyword>
<evidence type="ECO:0000259" key="2">
    <source>
        <dbReference type="PROSITE" id="PS50263"/>
    </source>
</evidence>
<dbReference type="PROSITE" id="PS51186">
    <property type="entry name" value="GNAT"/>
    <property type="match status" value="1"/>
</dbReference>
<evidence type="ECO:0000256" key="1">
    <source>
        <dbReference type="ARBA" id="ARBA00010613"/>
    </source>
</evidence>
<feature type="domain" description="N-acetyltransferase" evidence="3">
    <location>
        <begin position="10"/>
        <end position="210"/>
    </location>
</feature>
<dbReference type="RefSeq" id="WP_136335183.1">
    <property type="nucleotide sequence ID" value="NZ_QXMP01000002.1"/>
</dbReference>
<keyword evidence="4" id="KW-0808">Transferase</keyword>
<dbReference type="PANTHER" id="PTHR23088:SF50">
    <property type="entry name" value="HYDROLASE YHCX"/>
    <property type="match status" value="1"/>
</dbReference>
<dbReference type="Gene3D" id="3.60.110.10">
    <property type="entry name" value="Carbon-nitrogen hydrolase"/>
    <property type="match status" value="1"/>
</dbReference>
<sequence>MKQKNTLKKIELRNLQIEDYFELKRSMIESYSEMEDMYWKEHHIEKLLKVFPEGQLVVLVDGKVVGSALSLIIDEDDIDENHTYEEITGNYTFSTHDPKGNIIYGIDVFIHPKYRGLRLGRRLYDQRKELCEQLNLKGIMFAGRIPNYSKVADQMTPKQYIEKVRMKDLFDPVLAFQLSNDFHVRKVMKNYLEGDNESKDFAVLMEWNNIYYEPSPKLINSKKSVVRLGLIQWQMRPLYNLDALFEQAEFFIDAVSGYSSDFALFPELFTAPLMADYNHLNEPDAIRELAKFTEPIRKKFEEFAISYNINIITGSMPYLENGKLLNVGFLCKRDGSSEMYTKIHITPNEVSTWGMSGGDLIKTFDTDCGRIGIVICYDVEFPELPRLLADQGMQILFVPFLTDTQNGYTRVKHCAQARAIENECYVAIAGCVGNLPKVNNMDIQFAQAAVFTPSDFAFPTNGIKAEATPNTEMTLIVDVDIDLLKELHEHGSVKTLKDRRFDLYEVKKKK</sequence>